<name>A2F2D6_TRIV3</name>
<reference evidence="2" key="1">
    <citation type="submission" date="2006-10" db="EMBL/GenBank/DDBJ databases">
        <authorList>
            <person name="Amadeo P."/>
            <person name="Zhao Q."/>
            <person name="Wortman J."/>
            <person name="Fraser-Liggett C."/>
            <person name="Carlton J."/>
        </authorList>
    </citation>
    <scope>NUCLEOTIDE SEQUENCE</scope>
    <source>
        <strain evidence="2">G3</strain>
    </source>
</reference>
<dbReference type="Proteomes" id="UP000001542">
    <property type="component" value="Unassembled WGS sequence"/>
</dbReference>
<feature type="coiled-coil region" evidence="1">
    <location>
        <begin position="192"/>
        <end position="351"/>
    </location>
</feature>
<dbReference type="SMR" id="A2F2D6"/>
<dbReference type="PANTHER" id="PTHR39867:SF1">
    <property type="entry name" value="HELICASE ATP-BINDING DOMAIN-CONTAINING PROTEIN"/>
    <property type="match status" value="1"/>
</dbReference>
<dbReference type="OrthoDB" id="10526412at2759"/>
<keyword evidence="1" id="KW-0175">Coiled coil</keyword>
<dbReference type="VEuPathDB" id="TrichDB:TVAG_493280"/>
<dbReference type="AlphaFoldDB" id="A2F2D6"/>
<accession>A2F2D6</accession>
<dbReference type="KEGG" id="tva:4758778"/>
<organism evidence="2 3">
    <name type="scientific">Trichomonas vaginalis (strain ATCC PRA-98 / G3)</name>
    <dbReference type="NCBI Taxonomy" id="412133"/>
    <lineage>
        <taxon>Eukaryota</taxon>
        <taxon>Metamonada</taxon>
        <taxon>Parabasalia</taxon>
        <taxon>Trichomonadida</taxon>
        <taxon>Trichomonadidae</taxon>
        <taxon>Trichomonas</taxon>
    </lineage>
</organism>
<gene>
    <name evidence="2" type="ORF">TVAG_493280</name>
</gene>
<evidence type="ECO:0000313" key="3">
    <source>
        <dbReference type="Proteomes" id="UP000001542"/>
    </source>
</evidence>
<dbReference type="VEuPathDB" id="TrichDB:TVAGG3_0233020"/>
<dbReference type="InParanoid" id="A2F2D6"/>
<dbReference type="RefSeq" id="XP_001330040.1">
    <property type="nucleotide sequence ID" value="XM_001330005.1"/>
</dbReference>
<protein>
    <submittedName>
        <fullName evidence="2">Uncharacterized protein</fullName>
    </submittedName>
</protein>
<sequence length="879" mass="100775">MITPLDHVALIPMRGRDVQFETKKTSRRQKSEKEFETPLLPFEKDAIKKKTARPKSEAKATLSGSLIDRQPKNAEGVYAIRFKDSTWKSTSTNCRDQPPTRDYVQGLLTNYTKNLDLVDGYQGVDLASQMQSVNDLMLEELINELRVVNLGQAKLLELFRQSTAKVFNLLYEDAAISRKENIRLKTETQQAIADKNNAITQCNIRIQNSEEEAARKIAEKERKLQTKMAEYDNDMKNFLEQKSKLEDHVKALHHVFLDFQQDAVYLKLEELKQEVQKNQQKLTEKDEDIVRLQIAIQKWKTVHAEQQKKQSDLEDANQLLREQLQGEQLSLMQLQRQYDNLKADYDALTNAVPEELTKSQELLKEINELTADSGNKDENIHTPLVALSPSRRKLQQAGGFNFDGTQFISVYQKMAKVELNCQKFIENATGSPPQYKKSSDEANETKLVSGNPEVALSALSNKIDDLNELSNIINEVKIGGYTGGSNCRFVQFFSMGIAGKPAMKTESKANLQNLIRKLFNAKFLSDEWNIRGKLPLTPFPDFVLSYFYNEEGRMSYALHECSNLWKKLQEEEKNNQKILPETKLFIKFLKEELTTDELSFFLHIRYRLLGMLKLKDEENEIIKIPFGSCVELLDTILGTLSPVKEGVAKQAERLSDKGIIDICDFLTVFVDFYRNQRMQRREAIKIMITSKKFNNDVETSISLELFTSMMQALGFAGSIEDLLSLYKISILFGGGEITVDGVMRAMDSLAMHFYSIDVPVDVDKSMESTELARQMVTEHWMKFGQWFDGLRKSNEIDPWAKSIMVKAVRKVEQSFQQNMAAPTMFHTLRDLYDKMQFVLAILIRGVPRPLDKDTCDKQLKLLENLNTFLMDTAVEAKVA</sequence>
<evidence type="ECO:0000256" key="1">
    <source>
        <dbReference type="SAM" id="Coils"/>
    </source>
</evidence>
<evidence type="ECO:0000313" key="2">
    <source>
        <dbReference type="EMBL" id="EAY00955.1"/>
    </source>
</evidence>
<proteinExistence type="predicted"/>
<dbReference type="EMBL" id="DS113584">
    <property type="protein sequence ID" value="EAY00955.1"/>
    <property type="molecule type" value="Genomic_DNA"/>
</dbReference>
<reference evidence="2" key="2">
    <citation type="journal article" date="2007" name="Science">
        <title>Draft genome sequence of the sexually transmitted pathogen Trichomonas vaginalis.</title>
        <authorList>
            <person name="Carlton J.M."/>
            <person name="Hirt R.P."/>
            <person name="Silva J.C."/>
            <person name="Delcher A.L."/>
            <person name="Schatz M."/>
            <person name="Zhao Q."/>
            <person name="Wortman J.R."/>
            <person name="Bidwell S.L."/>
            <person name="Alsmark U.C.M."/>
            <person name="Besteiro S."/>
            <person name="Sicheritz-Ponten T."/>
            <person name="Noel C.J."/>
            <person name="Dacks J.B."/>
            <person name="Foster P.G."/>
            <person name="Simillion C."/>
            <person name="Van de Peer Y."/>
            <person name="Miranda-Saavedra D."/>
            <person name="Barton G.J."/>
            <person name="Westrop G.D."/>
            <person name="Mueller S."/>
            <person name="Dessi D."/>
            <person name="Fiori P.L."/>
            <person name="Ren Q."/>
            <person name="Paulsen I."/>
            <person name="Zhang H."/>
            <person name="Bastida-Corcuera F.D."/>
            <person name="Simoes-Barbosa A."/>
            <person name="Brown M.T."/>
            <person name="Hayes R.D."/>
            <person name="Mukherjee M."/>
            <person name="Okumura C.Y."/>
            <person name="Schneider R."/>
            <person name="Smith A.J."/>
            <person name="Vanacova S."/>
            <person name="Villalvazo M."/>
            <person name="Haas B.J."/>
            <person name="Pertea M."/>
            <person name="Feldblyum T.V."/>
            <person name="Utterback T.R."/>
            <person name="Shu C.L."/>
            <person name="Osoegawa K."/>
            <person name="de Jong P.J."/>
            <person name="Hrdy I."/>
            <person name="Horvathova L."/>
            <person name="Zubacova Z."/>
            <person name="Dolezal P."/>
            <person name="Malik S.B."/>
            <person name="Logsdon J.M. Jr."/>
            <person name="Henze K."/>
            <person name="Gupta A."/>
            <person name="Wang C.C."/>
            <person name="Dunne R.L."/>
            <person name="Upcroft J.A."/>
            <person name="Upcroft P."/>
            <person name="White O."/>
            <person name="Salzberg S.L."/>
            <person name="Tang P."/>
            <person name="Chiu C.-H."/>
            <person name="Lee Y.-S."/>
            <person name="Embley T.M."/>
            <person name="Coombs G.H."/>
            <person name="Mottram J.C."/>
            <person name="Tachezy J."/>
            <person name="Fraser-Liggett C.M."/>
            <person name="Johnson P.J."/>
        </authorList>
    </citation>
    <scope>NUCLEOTIDE SEQUENCE [LARGE SCALE GENOMIC DNA]</scope>
    <source>
        <strain evidence="2">G3</strain>
    </source>
</reference>
<keyword evidence="3" id="KW-1185">Reference proteome</keyword>
<dbReference type="PANTHER" id="PTHR39867">
    <property type="entry name" value="HELICASE ATP-BINDING DOMAIN-CONTAINING PROTEIN"/>
    <property type="match status" value="1"/>
</dbReference>